<dbReference type="RefSeq" id="WP_151542783.1">
    <property type="nucleotide sequence ID" value="NZ_WBMR01000085.1"/>
</dbReference>
<dbReference type="Proteomes" id="UP000483004">
    <property type="component" value="Unassembled WGS sequence"/>
</dbReference>
<accession>A0A6L3VNS1</accession>
<protein>
    <submittedName>
        <fullName evidence="2">Limonene-1,2-epoxide hydrolase</fullName>
    </submittedName>
</protein>
<reference evidence="2 3" key="1">
    <citation type="submission" date="2019-09" db="EMBL/GenBank/DDBJ databases">
        <title>Actinomadura physcomitrii sp. nov., a novel actinomycete isolated from moss [Physcomitrium sphaericum (Ludw) Fuernr].</title>
        <authorList>
            <person name="Liu C."/>
            <person name="Zhuang X."/>
        </authorList>
    </citation>
    <scope>NUCLEOTIDE SEQUENCE [LARGE SCALE GENOMIC DNA]</scope>
    <source>
        <strain evidence="2 3">CYP1-1B</strain>
    </source>
</reference>
<dbReference type="EMBL" id="WBMR01000085">
    <property type="protein sequence ID" value="KAB2375404.1"/>
    <property type="molecule type" value="Genomic_DNA"/>
</dbReference>
<evidence type="ECO:0000259" key="1">
    <source>
        <dbReference type="Pfam" id="PF07858"/>
    </source>
</evidence>
<feature type="domain" description="Limonene-1,2-epoxide hydrolase" evidence="1">
    <location>
        <begin position="3"/>
        <end position="120"/>
    </location>
</feature>
<gene>
    <name evidence="2" type="ORF">F9B16_26145</name>
</gene>
<proteinExistence type="predicted"/>
<evidence type="ECO:0000313" key="2">
    <source>
        <dbReference type="EMBL" id="KAB2375404.1"/>
    </source>
</evidence>
<dbReference type="GO" id="GO:0016787">
    <property type="term" value="F:hydrolase activity"/>
    <property type="evidence" value="ECO:0007669"/>
    <property type="project" value="UniProtKB-KW"/>
</dbReference>
<dbReference type="SUPFAM" id="SSF54427">
    <property type="entry name" value="NTF2-like"/>
    <property type="match status" value="1"/>
</dbReference>
<dbReference type="Pfam" id="PF07858">
    <property type="entry name" value="LEH"/>
    <property type="match status" value="1"/>
</dbReference>
<evidence type="ECO:0000313" key="3">
    <source>
        <dbReference type="Proteomes" id="UP000483004"/>
    </source>
</evidence>
<dbReference type="InterPro" id="IPR013100">
    <property type="entry name" value="LEH"/>
</dbReference>
<keyword evidence="2" id="KW-0378">Hydrolase</keyword>
<keyword evidence="3" id="KW-1185">Reference proteome</keyword>
<organism evidence="2 3">
    <name type="scientific">Actinomadura montaniterrae</name>
    <dbReference type="NCBI Taxonomy" id="1803903"/>
    <lineage>
        <taxon>Bacteria</taxon>
        <taxon>Bacillati</taxon>
        <taxon>Actinomycetota</taxon>
        <taxon>Actinomycetes</taxon>
        <taxon>Streptosporangiales</taxon>
        <taxon>Thermomonosporaceae</taxon>
        <taxon>Actinomadura</taxon>
    </lineage>
</organism>
<dbReference type="InterPro" id="IPR032710">
    <property type="entry name" value="NTF2-like_dom_sf"/>
</dbReference>
<sequence>MTEIQIVREFLSALEALDVDRALALAAPGMVYQNVPLPPARGLPAVEKTLRAMTRYGTGFEARVHNIAANGPVVLTERTDVLEAGSWRAEFWVCGTFEVHDGLITLWRDYFDWTTFLAASAKGLGGVLRAALSPRPRTRTS</sequence>
<name>A0A6L3VNS1_9ACTN</name>
<dbReference type="OrthoDB" id="9781757at2"/>
<dbReference type="Gene3D" id="3.10.450.50">
    <property type="match status" value="1"/>
</dbReference>
<comment type="caution">
    <text evidence="2">The sequence shown here is derived from an EMBL/GenBank/DDBJ whole genome shotgun (WGS) entry which is preliminary data.</text>
</comment>
<dbReference type="AlphaFoldDB" id="A0A6L3VNS1"/>